<accession>A0A8R1EJ52</accession>
<evidence type="ECO:0000313" key="1">
    <source>
        <dbReference type="EnsemblMetazoa" id="CJA36150.1"/>
    </source>
</evidence>
<sequence>MISDGLVTAAGAIGDGGLAKDFANLSARLSHLSATAPLVEDDQSKLRSREIVHVCSNRKYARLIYRKTCMRLACKSIVQKPRPGASLLEGQV</sequence>
<protein>
    <submittedName>
        <fullName evidence="1">Uncharacterized protein</fullName>
    </submittedName>
</protein>
<dbReference type="EnsemblMetazoa" id="CJA36150.1">
    <property type="protein sequence ID" value="CJA36150.1"/>
    <property type="gene ID" value="WBGene00211997"/>
</dbReference>
<keyword evidence="2" id="KW-1185">Reference proteome</keyword>
<proteinExistence type="predicted"/>
<dbReference type="Proteomes" id="UP000005237">
    <property type="component" value="Unassembled WGS sequence"/>
</dbReference>
<organism evidence="1 2">
    <name type="scientific">Caenorhabditis japonica</name>
    <dbReference type="NCBI Taxonomy" id="281687"/>
    <lineage>
        <taxon>Eukaryota</taxon>
        <taxon>Metazoa</taxon>
        <taxon>Ecdysozoa</taxon>
        <taxon>Nematoda</taxon>
        <taxon>Chromadorea</taxon>
        <taxon>Rhabditida</taxon>
        <taxon>Rhabditina</taxon>
        <taxon>Rhabditomorpha</taxon>
        <taxon>Rhabditoidea</taxon>
        <taxon>Rhabditidae</taxon>
        <taxon>Peloderinae</taxon>
        <taxon>Caenorhabditis</taxon>
    </lineage>
</organism>
<reference evidence="2" key="1">
    <citation type="submission" date="2010-08" db="EMBL/GenBank/DDBJ databases">
        <authorList>
            <consortium name="Caenorhabditis japonica Sequencing Consortium"/>
            <person name="Wilson R.K."/>
        </authorList>
    </citation>
    <scope>NUCLEOTIDE SEQUENCE [LARGE SCALE GENOMIC DNA]</scope>
    <source>
        <strain evidence="2">DF5081</strain>
    </source>
</reference>
<name>A0A8R1EJ52_CAEJA</name>
<evidence type="ECO:0000313" key="2">
    <source>
        <dbReference type="Proteomes" id="UP000005237"/>
    </source>
</evidence>
<dbReference type="AlphaFoldDB" id="A0A8R1EJ52"/>
<reference evidence="1" key="2">
    <citation type="submission" date="2022-06" db="UniProtKB">
        <authorList>
            <consortium name="EnsemblMetazoa"/>
        </authorList>
    </citation>
    <scope>IDENTIFICATION</scope>
    <source>
        <strain evidence="1">DF5081</strain>
    </source>
</reference>